<protein>
    <submittedName>
        <fullName evidence="1">Uncharacterized protein</fullName>
    </submittedName>
</protein>
<name>A0A1F5Z1L9_9BACT</name>
<organism evidence="1 2">
    <name type="scientific">Candidatus Gottesmanbacteria bacterium RIFCSPHIGHO2_01_FULL_40_15</name>
    <dbReference type="NCBI Taxonomy" id="1798376"/>
    <lineage>
        <taxon>Bacteria</taxon>
        <taxon>Candidatus Gottesmaniibacteriota</taxon>
    </lineage>
</organism>
<sequence>MKIRYFRFLFPLSLFLSLFFFLSPLQIKAGWINPREISIEHPSHPFPINIPDLPDFPFKKVTTGNHPSFPACPDPGGEIIADYEEGTHAIVGDDALHTGSDTVYSLGNGKFVQCFCPDEGKKGIQTNWIAVAGLTDQLKQLMIQSGWFFIEKGADWGLADESYLAKNSGFYCKNKSYHSSFIPPINFSR</sequence>
<dbReference type="AlphaFoldDB" id="A0A1F5Z1L9"/>
<dbReference type="Proteomes" id="UP000177354">
    <property type="component" value="Unassembled WGS sequence"/>
</dbReference>
<comment type="caution">
    <text evidence="1">The sequence shown here is derived from an EMBL/GenBank/DDBJ whole genome shotgun (WGS) entry which is preliminary data.</text>
</comment>
<proteinExistence type="predicted"/>
<accession>A0A1F5Z1L9</accession>
<evidence type="ECO:0000313" key="2">
    <source>
        <dbReference type="Proteomes" id="UP000177354"/>
    </source>
</evidence>
<dbReference type="EMBL" id="MFJF01000018">
    <property type="protein sequence ID" value="OGG06265.1"/>
    <property type="molecule type" value="Genomic_DNA"/>
</dbReference>
<reference evidence="1 2" key="1">
    <citation type="journal article" date="2016" name="Nat. Commun.">
        <title>Thousands of microbial genomes shed light on interconnected biogeochemical processes in an aquifer system.</title>
        <authorList>
            <person name="Anantharaman K."/>
            <person name="Brown C.T."/>
            <person name="Hug L.A."/>
            <person name="Sharon I."/>
            <person name="Castelle C.J."/>
            <person name="Probst A.J."/>
            <person name="Thomas B.C."/>
            <person name="Singh A."/>
            <person name="Wilkins M.J."/>
            <person name="Karaoz U."/>
            <person name="Brodie E.L."/>
            <person name="Williams K.H."/>
            <person name="Hubbard S.S."/>
            <person name="Banfield J.F."/>
        </authorList>
    </citation>
    <scope>NUCLEOTIDE SEQUENCE [LARGE SCALE GENOMIC DNA]</scope>
</reference>
<gene>
    <name evidence="1" type="ORF">A2777_06720</name>
</gene>
<evidence type="ECO:0000313" key="1">
    <source>
        <dbReference type="EMBL" id="OGG06265.1"/>
    </source>
</evidence>